<dbReference type="InterPro" id="IPR047050">
    <property type="entry name" value="NGN"/>
</dbReference>
<evidence type="ECO:0000259" key="9">
    <source>
        <dbReference type="SMART" id="SM00739"/>
    </source>
</evidence>
<sequence>MDKKWYAVHTYSGFEDQVKIGLEERISSSGLKKYFGEIIIPKEDVIEKNTKGIKKRVQRKFLPGYIFVNMEINTETWHLLKGTPKVTGFVGDQLNPQYVDGSEIEKIKAQINEGIKRPKSKIEFTKGDSVKIIDGPFSGFNGVIDDIKLDKNKLEVLVSIFGRATPVELDFTQVERN</sequence>
<dbReference type="Gene3D" id="3.30.70.940">
    <property type="entry name" value="NusG, N-terminal domain"/>
    <property type="match status" value="1"/>
</dbReference>
<dbReference type="PROSITE" id="PS01014">
    <property type="entry name" value="NUSG"/>
    <property type="match status" value="1"/>
</dbReference>
<dbReference type="InterPro" id="IPR014722">
    <property type="entry name" value="Rib_uL2_dom2"/>
</dbReference>
<name>A0A519BQN5_9DELT</name>
<dbReference type="Pfam" id="PF02357">
    <property type="entry name" value="NusG"/>
    <property type="match status" value="1"/>
</dbReference>
<evidence type="ECO:0000256" key="7">
    <source>
        <dbReference type="RuleBase" id="RU000538"/>
    </source>
</evidence>
<dbReference type="SUPFAM" id="SSF82679">
    <property type="entry name" value="N-utilization substance G protein NusG, N-terminal domain"/>
    <property type="match status" value="1"/>
</dbReference>
<feature type="domain" description="KOW" evidence="9">
    <location>
        <begin position="123"/>
        <end position="150"/>
    </location>
</feature>
<dbReference type="FunFam" id="2.30.30.30:FF:000002">
    <property type="entry name" value="Transcription termination/antitermination factor NusG"/>
    <property type="match status" value="1"/>
</dbReference>
<dbReference type="GO" id="GO:0005829">
    <property type="term" value="C:cytosol"/>
    <property type="evidence" value="ECO:0007669"/>
    <property type="project" value="TreeGrafter"/>
</dbReference>
<dbReference type="GO" id="GO:0006354">
    <property type="term" value="P:DNA-templated transcription elongation"/>
    <property type="evidence" value="ECO:0007669"/>
    <property type="project" value="UniProtKB-UniRule"/>
</dbReference>
<evidence type="ECO:0000259" key="8">
    <source>
        <dbReference type="SMART" id="SM00738"/>
    </source>
</evidence>
<dbReference type="GO" id="GO:0032784">
    <property type="term" value="P:regulation of DNA-templated transcription elongation"/>
    <property type="evidence" value="ECO:0007669"/>
    <property type="project" value="InterPro"/>
</dbReference>
<keyword evidence="3 5" id="KW-0805">Transcription regulation</keyword>
<dbReference type="HAMAP" id="MF_00948">
    <property type="entry name" value="NusG"/>
    <property type="match status" value="1"/>
</dbReference>
<dbReference type="EMBL" id="SGBB01000001">
    <property type="protein sequence ID" value="RZD19592.1"/>
    <property type="molecule type" value="Genomic_DNA"/>
</dbReference>
<evidence type="ECO:0000256" key="4">
    <source>
        <dbReference type="ARBA" id="ARBA00023163"/>
    </source>
</evidence>
<evidence type="ECO:0000313" key="10">
    <source>
        <dbReference type="EMBL" id="RZD19592.1"/>
    </source>
</evidence>
<proteinExistence type="inferred from homology"/>
<dbReference type="InterPro" id="IPR036735">
    <property type="entry name" value="NGN_dom_sf"/>
</dbReference>
<dbReference type="CDD" id="cd06091">
    <property type="entry name" value="KOW_NusG"/>
    <property type="match status" value="1"/>
</dbReference>
<evidence type="ECO:0000256" key="2">
    <source>
        <dbReference type="ARBA" id="ARBA00022814"/>
    </source>
</evidence>
<dbReference type="GO" id="GO:0031564">
    <property type="term" value="P:transcription antitermination"/>
    <property type="evidence" value="ECO:0007669"/>
    <property type="project" value="UniProtKB-UniRule"/>
</dbReference>
<dbReference type="SUPFAM" id="SSF50104">
    <property type="entry name" value="Translation proteins SH3-like domain"/>
    <property type="match status" value="1"/>
</dbReference>
<evidence type="ECO:0000256" key="6">
    <source>
        <dbReference type="NCBIfam" id="TIGR00922"/>
    </source>
</evidence>
<dbReference type="InterPro" id="IPR005824">
    <property type="entry name" value="KOW"/>
</dbReference>
<feature type="domain" description="NusG-like N-terminal" evidence="8">
    <location>
        <begin position="2"/>
        <end position="111"/>
    </location>
</feature>
<reference evidence="10 11" key="1">
    <citation type="journal article" date="2019" name="ISME J.">
        <title>Insights into ecological role of a new deltaproteobacterial order Candidatus Acidulodesulfobacterales by metagenomics and metatranscriptomics.</title>
        <authorList>
            <person name="Tan S."/>
            <person name="Liu J."/>
            <person name="Fang Y."/>
            <person name="Hedlund B.P."/>
            <person name="Lian Z.H."/>
            <person name="Huang L.Y."/>
            <person name="Li J.T."/>
            <person name="Huang L.N."/>
            <person name="Li W.J."/>
            <person name="Jiang H.C."/>
            <person name="Dong H.L."/>
            <person name="Shu W.S."/>
        </authorList>
    </citation>
    <scope>NUCLEOTIDE SEQUENCE [LARGE SCALE GENOMIC DNA]</scope>
    <source>
        <strain evidence="10">AP1</strain>
    </source>
</reference>
<evidence type="ECO:0000256" key="5">
    <source>
        <dbReference type="HAMAP-Rule" id="MF_00948"/>
    </source>
</evidence>
<keyword evidence="4 5" id="KW-0804">Transcription</keyword>
<evidence type="ECO:0000256" key="3">
    <source>
        <dbReference type="ARBA" id="ARBA00023015"/>
    </source>
</evidence>
<organism evidence="10 11">
    <name type="scientific">Candidatus Acididesulfobacter diazotrophicus</name>
    <dbReference type="NCBI Taxonomy" id="2597226"/>
    <lineage>
        <taxon>Bacteria</taxon>
        <taxon>Deltaproteobacteria</taxon>
        <taxon>Candidatus Acidulodesulfobacterales</taxon>
        <taxon>Candidatus Acididesulfobacter</taxon>
    </lineage>
</organism>
<dbReference type="InterPro" id="IPR043425">
    <property type="entry name" value="NusG-like"/>
</dbReference>
<dbReference type="PRINTS" id="PR00338">
    <property type="entry name" value="NUSGTNSCPFCT"/>
</dbReference>
<dbReference type="InterPro" id="IPR001062">
    <property type="entry name" value="Transcrpt_antiterm_NusG"/>
</dbReference>
<dbReference type="InterPro" id="IPR006645">
    <property type="entry name" value="NGN-like_dom"/>
</dbReference>
<protein>
    <recommendedName>
        <fullName evidence="5 6">Transcription termination/antitermination protein NusG</fullName>
    </recommendedName>
</protein>
<evidence type="ECO:0000313" key="11">
    <source>
        <dbReference type="Proteomes" id="UP000319296"/>
    </source>
</evidence>
<accession>A0A519BQN5</accession>
<comment type="similarity">
    <text evidence="5 7">Belongs to the NusG family.</text>
</comment>
<dbReference type="AlphaFoldDB" id="A0A519BQN5"/>
<dbReference type="NCBIfam" id="TIGR00922">
    <property type="entry name" value="nusG"/>
    <property type="match status" value="1"/>
</dbReference>
<dbReference type="Proteomes" id="UP000319296">
    <property type="component" value="Unassembled WGS sequence"/>
</dbReference>
<comment type="function">
    <text evidence="5 7">Participates in transcription elongation, termination and antitermination.</text>
</comment>
<dbReference type="InterPro" id="IPR015869">
    <property type="entry name" value="Transcrpt_antiterm_NusG_bac_CS"/>
</dbReference>
<dbReference type="CDD" id="cd09891">
    <property type="entry name" value="NGN_Bact_1"/>
    <property type="match status" value="1"/>
</dbReference>
<dbReference type="Pfam" id="PF00467">
    <property type="entry name" value="KOW"/>
    <property type="match status" value="1"/>
</dbReference>
<dbReference type="PANTHER" id="PTHR30265">
    <property type="entry name" value="RHO-INTERACTING TRANSCRIPTION TERMINATION FACTOR NUSG"/>
    <property type="match status" value="1"/>
</dbReference>
<dbReference type="GO" id="GO:0006353">
    <property type="term" value="P:DNA-templated transcription termination"/>
    <property type="evidence" value="ECO:0007669"/>
    <property type="project" value="UniProtKB-UniRule"/>
</dbReference>
<dbReference type="InterPro" id="IPR008991">
    <property type="entry name" value="Translation_prot_SH3-like_sf"/>
</dbReference>
<dbReference type="SMART" id="SM00738">
    <property type="entry name" value="NGN"/>
    <property type="match status" value="1"/>
</dbReference>
<comment type="caution">
    <text evidence="10">The sequence shown here is derived from an EMBL/GenBank/DDBJ whole genome shotgun (WGS) entry which is preliminary data.</text>
</comment>
<keyword evidence="2 5" id="KW-0889">Transcription antitermination</keyword>
<dbReference type="PANTHER" id="PTHR30265:SF2">
    <property type="entry name" value="TRANSCRIPTION TERMINATION_ANTITERMINATION PROTEIN NUSG"/>
    <property type="match status" value="1"/>
</dbReference>
<dbReference type="SMART" id="SM00739">
    <property type="entry name" value="KOW"/>
    <property type="match status" value="1"/>
</dbReference>
<gene>
    <name evidence="5 10" type="primary">nusG</name>
    <name evidence="10" type="ORF">EVG15_00550</name>
</gene>
<keyword evidence="1 5" id="KW-0806">Transcription termination</keyword>
<dbReference type="Gene3D" id="2.30.30.30">
    <property type="match status" value="1"/>
</dbReference>
<evidence type="ECO:0000256" key="1">
    <source>
        <dbReference type="ARBA" id="ARBA00022472"/>
    </source>
</evidence>